<dbReference type="AlphaFoldDB" id="A0A2W5SVR6"/>
<dbReference type="PRINTS" id="PR01036">
    <property type="entry name" value="TCRTETB"/>
</dbReference>
<feature type="transmembrane region" description="Helical" evidence="9">
    <location>
        <begin position="199"/>
        <end position="221"/>
    </location>
</feature>
<dbReference type="RefSeq" id="WP_303733925.1">
    <property type="nucleotide sequence ID" value="NZ_CAKZHK010000006.1"/>
</dbReference>
<feature type="transmembrane region" description="Helical" evidence="9">
    <location>
        <begin position="333"/>
        <end position="352"/>
    </location>
</feature>
<dbReference type="EMBL" id="QFRA01000001">
    <property type="protein sequence ID" value="PZR06862.1"/>
    <property type="molecule type" value="Genomic_DNA"/>
</dbReference>
<feature type="transmembrane region" description="Helical" evidence="9">
    <location>
        <begin position="358"/>
        <end position="383"/>
    </location>
</feature>
<feature type="transmembrane region" description="Helical" evidence="9">
    <location>
        <begin position="48"/>
        <end position="67"/>
    </location>
</feature>
<evidence type="ECO:0000259" key="10">
    <source>
        <dbReference type="PROSITE" id="PS50850"/>
    </source>
</evidence>
<feature type="transmembrane region" description="Helical" evidence="9">
    <location>
        <begin position="227"/>
        <end position="247"/>
    </location>
</feature>
<evidence type="ECO:0000313" key="12">
    <source>
        <dbReference type="Proteomes" id="UP000249432"/>
    </source>
</evidence>
<dbReference type="NCBIfam" id="TIGR00711">
    <property type="entry name" value="efflux_EmrB"/>
    <property type="match status" value="1"/>
</dbReference>
<keyword evidence="3" id="KW-0813">Transport</keyword>
<evidence type="ECO:0000256" key="2">
    <source>
        <dbReference type="ARBA" id="ARBA00007520"/>
    </source>
</evidence>
<feature type="transmembrane region" description="Helical" evidence="9">
    <location>
        <begin position="137"/>
        <end position="159"/>
    </location>
</feature>
<dbReference type="PROSITE" id="PS50850">
    <property type="entry name" value="MFS"/>
    <property type="match status" value="1"/>
</dbReference>
<dbReference type="GO" id="GO:0005886">
    <property type="term" value="C:plasma membrane"/>
    <property type="evidence" value="ECO:0007669"/>
    <property type="project" value="UniProtKB-SubCell"/>
</dbReference>
<comment type="subcellular location">
    <subcellularLocation>
        <location evidence="1">Cell membrane</location>
        <topology evidence="1">Multi-pass membrane protein</topology>
    </subcellularLocation>
</comment>
<dbReference type="InterPro" id="IPR011701">
    <property type="entry name" value="MFS"/>
</dbReference>
<dbReference type="Gene3D" id="1.20.1720.10">
    <property type="entry name" value="Multidrug resistance protein D"/>
    <property type="match status" value="1"/>
</dbReference>
<feature type="transmembrane region" description="Helical" evidence="9">
    <location>
        <begin position="165"/>
        <end position="187"/>
    </location>
</feature>
<comment type="similarity">
    <text evidence="2">Belongs to the major facilitator superfamily. TCR/Tet family.</text>
</comment>
<feature type="domain" description="Major facilitator superfamily (MFS) profile" evidence="10">
    <location>
        <begin position="14"/>
        <end position="488"/>
    </location>
</feature>
<keyword evidence="6 9" id="KW-1133">Transmembrane helix</keyword>
<dbReference type="Proteomes" id="UP000249432">
    <property type="component" value="Unassembled WGS sequence"/>
</dbReference>
<dbReference type="FunFam" id="1.20.1720.10:FF:000004">
    <property type="entry name" value="EmrB/QacA family drug resistance transporter"/>
    <property type="match status" value="1"/>
</dbReference>
<evidence type="ECO:0000256" key="7">
    <source>
        <dbReference type="ARBA" id="ARBA00023136"/>
    </source>
</evidence>
<dbReference type="Gene3D" id="1.20.1250.20">
    <property type="entry name" value="MFS general substrate transporter like domains"/>
    <property type="match status" value="1"/>
</dbReference>
<evidence type="ECO:0000256" key="4">
    <source>
        <dbReference type="ARBA" id="ARBA00022475"/>
    </source>
</evidence>
<dbReference type="InterPro" id="IPR020846">
    <property type="entry name" value="MFS_dom"/>
</dbReference>
<evidence type="ECO:0000256" key="8">
    <source>
        <dbReference type="SAM" id="MobiDB-lite"/>
    </source>
</evidence>
<evidence type="ECO:0000256" key="1">
    <source>
        <dbReference type="ARBA" id="ARBA00004651"/>
    </source>
</evidence>
<dbReference type="GO" id="GO:0022857">
    <property type="term" value="F:transmembrane transporter activity"/>
    <property type="evidence" value="ECO:0007669"/>
    <property type="project" value="InterPro"/>
</dbReference>
<dbReference type="InterPro" id="IPR004638">
    <property type="entry name" value="EmrB-like"/>
</dbReference>
<name>A0A2W5SVR6_9CORY</name>
<comment type="caution">
    <text evidence="11">The sequence shown here is derived from an EMBL/GenBank/DDBJ whole genome shotgun (WGS) entry which is preliminary data.</text>
</comment>
<keyword evidence="5 9" id="KW-0812">Transmembrane</keyword>
<protein>
    <submittedName>
        <fullName evidence="11">MFS transporter</fullName>
    </submittedName>
</protein>
<evidence type="ECO:0000313" key="11">
    <source>
        <dbReference type="EMBL" id="PZR06862.1"/>
    </source>
</evidence>
<dbReference type="PANTHER" id="PTHR23501">
    <property type="entry name" value="MAJOR FACILITATOR SUPERFAMILY"/>
    <property type="match status" value="1"/>
</dbReference>
<feature type="region of interest" description="Disordered" evidence="8">
    <location>
        <begin position="492"/>
        <end position="513"/>
    </location>
</feature>
<keyword evidence="7 9" id="KW-0472">Membrane</keyword>
<feature type="transmembrane region" description="Helical" evidence="9">
    <location>
        <begin position="12"/>
        <end position="36"/>
    </location>
</feature>
<evidence type="ECO:0000256" key="6">
    <source>
        <dbReference type="ARBA" id="ARBA00022989"/>
    </source>
</evidence>
<dbReference type="PANTHER" id="PTHR23501:SF197">
    <property type="entry name" value="COMD"/>
    <property type="match status" value="1"/>
</dbReference>
<reference evidence="11 12" key="1">
    <citation type="submission" date="2017-08" db="EMBL/GenBank/DDBJ databases">
        <title>Infants hospitalized years apart are colonized by the same room-sourced microbial strains.</title>
        <authorList>
            <person name="Brooks B."/>
            <person name="Olm M.R."/>
            <person name="Firek B.A."/>
            <person name="Baker R."/>
            <person name="Thomas B.C."/>
            <person name="Morowitz M.J."/>
            <person name="Banfield J.F."/>
        </authorList>
    </citation>
    <scope>NUCLEOTIDE SEQUENCE [LARGE SCALE GENOMIC DNA]</scope>
    <source>
        <strain evidence="11">S2_003_000_R1_3</strain>
    </source>
</reference>
<evidence type="ECO:0000256" key="3">
    <source>
        <dbReference type="ARBA" id="ARBA00022448"/>
    </source>
</evidence>
<feature type="transmembrane region" description="Helical" evidence="9">
    <location>
        <begin position="108"/>
        <end position="130"/>
    </location>
</feature>
<dbReference type="Pfam" id="PF07690">
    <property type="entry name" value="MFS_1"/>
    <property type="match status" value="1"/>
</dbReference>
<dbReference type="SUPFAM" id="SSF103473">
    <property type="entry name" value="MFS general substrate transporter"/>
    <property type="match status" value="1"/>
</dbReference>
<sequence>MVQQTQRSSSVVLIVVGLSLAMFMFSVNQTMLSVALPTIVGSLHGGDHILWISTSYMLASTIFLPMYGKLGDRYGLKKLFLFSLVVFIISCVYGTFVNSMPALVITRFIQGMGGGGLVVLSQALLAAAVPRRERGKYMGFIGSVFVISTVAGPVLGGLITEYWNWRWTFGVNVPFGIVSLLLCLKFLREPEPEKQSSRIDVAGMVLIGAVSTFLVLCTAWAGHGGWGQPKVLLCMVGAAVCVVACMWVEKHAGDPVLPPYILTNRNFFLATLIGMLLALGTFGVTTYMPAYIQIVEGIDAVTAGFVLLPMTALMFAFSLISGFMVSKTEKYRALLVTSGAFCVAGFLALSALHTGSGVYVLIAVLCVLGVGFGLGTQLSVLVVQNSFSTKVMGTATASNSLFRDLAGTLGMSVVGAFFASRASARFAETGTGVSFASLTPESMKQLHEPVHSIIAQAYHDALIPVLGTFAPLMIAGVIAAIFVRDDRLRDTGHSDPSEINEINDPSEIVDTGL</sequence>
<keyword evidence="4" id="KW-1003">Cell membrane</keyword>
<dbReference type="InterPro" id="IPR036259">
    <property type="entry name" value="MFS_trans_sf"/>
</dbReference>
<feature type="transmembrane region" description="Helical" evidence="9">
    <location>
        <begin position="79"/>
        <end position="96"/>
    </location>
</feature>
<feature type="transmembrane region" description="Helical" evidence="9">
    <location>
        <begin position="267"/>
        <end position="288"/>
    </location>
</feature>
<proteinExistence type="inferred from homology"/>
<feature type="transmembrane region" description="Helical" evidence="9">
    <location>
        <begin position="300"/>
        <end position="321"/>
    </location>
</feature>
<organism evidence="11 12">
    <name type="scientific">Corynebacterium kroppenstedtii</name>
    <dbReference type="NCBI Taxonomy" id="161879"/>
    <lineage>
        <taxon>Bacteria</taxon>
        <taxon>Bacillati</taxon>
        <taxon>Actinomycetota</taxon>
        <taxon>Actinomycetes</taxon>
        <taxon>Mycobacteriales</taxon>
        <taxon>Corynebacteriaceae</taxon>
        <taxon>Corynebacterium</taxon>
    </lineage>
</organism>
<evidence type="ECO:0000256" key="9">
    <source>
        <dbReference type="SAM" id="Phobius"/>
    </source>
</evidence>
<evidence type="ECO:0000256" key="5">
    <source>
        <dbReference type="ARBA" id="ARBA00022692"/>
    </source>
</evidence>
<accession>A0A2W5SVR6</accession>
<feature type="transmembrane region" description="Helical" evidence="9">
    <location>
        <begin position="461"/>
        <end position="483"/>
    </location>
</feature>
<gene>
    <name evidence="11" type="ORF">DI525_00910</name>
</gene>